<dbReference type="RefSeq" id="WP_390253918.1">
    <property type="nucleotide sequence ID" value="NZ_JBHSDT010000008.1"/>
</dbReference>
<dbReference type="InterPro" id="IPR050472">
    <property type="entry name" value="Anth_synth/Amidotransfase"/>
</dbReference>
<sequence>MIVVIDNYDSFTYNLVQYYRQMEEEVIVYRNDSTTIEQIASVKPTLLVLSPGPGSPADSGISFAVLEHFHKITPIFGVCLGMQIIIEFFGGNVFPSNQPMHGMTSRIHHKNIGIFNGLPPMFNVTRYHSLIAGKSNLPKDLLVSAQTNDQTIMAVKHQHLPVEGVQFHPEAILTEYGYELIRNSLRMIKQVDYQKDVL</sequence>
<dbReference type="SUPFAM" id="SSF52317">
    <property type="entry name" value="Class I glutamine amidotransferase-like"/>
    <property type="match status" value="1"/>
</dbReference>
<evidence type="ECO:0000313" key="4">
    <source>
        <dbReference type="Proteomes" id="UP001595882"/>
    </source>
</evidence>
<reference evidence="4" key="1">
    <citation type="journal article" date="2019" name="Int. J. Syst. Evol. Microbiol.">
        <title>The Global Catalogue of Microorganisms (GCM) 10K type strain sequencing project: providing services to taxonomists for standard genome sequencing and annotation.</title>
        <authorList>
            <consortium name="The Broad Institute Genomics Platform"/>
            <consortium name="The Broad Institute Genome Sequencing Center for Infectious Disease"/>
            <person name="Wu L."/>
            <person name="Ma J."/>
        </authorList>
    </citation>
    <scope>NUCLEOTIDE SEQUENCE [LARGE SCALE GENOMIC DNA]</scope>
    <source>
        <strain evidence="4">CCUG 37865</strain>
    </source>
</reference>
<evidence type="ECO:0000256" key="1">
    <source>
        <dbReference type="ARBA" id="ARBA00022962"/>
    </source>
</evidence>
<dbReference type="Gene3D" id="3.40.50.880">
    <property type="match status" value="1"/>
</dbReference>
<name>A0ABV8X0N0_9BACI</name>
<comment type="caution">
    <text evidence="3">The sequence shown here is derived from an EMBL/GenBank/DDBJ whole genome shotgun (WGS) entry which is preliminary data.</text>
</comment>
<evidence type="ECO:0000313" key="3">
    <source>
        <dbReference type="EMBL" id="MFC4404878.1"/>
    </source>
</evidence>
<feature type="domain" description="Glutamine amidotransferase" evidence="2">
    <location>
        <begin position="3"/>
        <end position="185"/>
    </location>
</feature>
<dbReference type="PRINTS" id="PR00097">
    <property type="entry name" value="ANTSNTHASEII"/>
</dbReference>
<evidence type="ECO:0000259" key="2">
    <source>
        <dbReference type="Pfam" id="PF00117"/>
    </source>
</evidence>
<protein>
    <submittedName>
        <fullName evidence="3">Anthranilate synthase component II</fullName>
    </submittedName>
</protein>
<organism evidence="3 4">
    <name type="scientific">Gracilibacillus xinjiangensis</name>
    <dbReference type="NCBI Taxonomy" id="1193282"/>
    <lineage>
        <taxon>Bacteria</taxon>
        <taxon>Bacillati</taxon>
        <taxon>Bacillota</taxon>
        <taxon>Bacilli</taxon>
        <taxon>Bacillales</taxon>
        <taxon>Bacillaceae</taxon>
        <taxon>Gracilibacillus</taxon>
    </lineage>
</organism>
<dbReference type="PROSITE" id="PS51273">
    <property type="entry name" value="GATASE_TYPE_1"/>
    <property type="match status" value="1"/>
</dbReference>
<dbReference type="PRINTS" id="PR00099">
    <property type="entry name" value="CPSGATASE"/>
</dbReference>
<dbReference type="InterPro" id="IPR017926">
    <property type="entry name" value="GATASE"/>
</dbReference>
<dbReference type="NCBIfam" id="TIGR00566">
    <property type="entry name" value="trpG_papA"/>
    <property type="match status" value="1"/>
</dbReference>
<dbReference type="CDD" id="cd01743">
    <property type="entry name" value="GATase1_Anthranilate_Synthase"/>
    <property type="match status" value="1"/>
</dbReference>
<dbReference type="Proteomes" id="UP001595882">
    <property type="component" value="Unassembled WGS sequence"/>
</dbReference>
<dbReference type="PRINTS" id="PR00096">
    <property type="entry name" value="GATASE"/>
</dbReference>
<dbReference type="PANTHER" id="PTHR43418:SF4">
    <property type="entry name" value="MULTIFUNCTIONAL TRYPTOPHAN BIOSYNTHESIS PROTEIN"/>
    <property type="match status" value="1"/>
</dbReference>
<dbReference type="Pfam" id="PF00117">
    <property type="entry name" value="GATase"/>
    <property type="match status" value="1"/>
</dbReference>
<accession>A0ABV8X0N0</accession>
<dbReference type="InterPro" id="IPR006221">
    <property type="entry name" value="TrpG/PapA_dom"/>
</dbReference>
<keyword evidence="1" id="KW-0315">Glutamine amidotransferase</keyword>
<dbReference type="EMBL" id="JBHSDT010000008">
    <property type="protein sequence ID" value="MFC4404878.1"/>
    <property type="molecule type" value="Genomic_DNA"/>
</dbReference>
<gene>
    <name evidence="3" type="ORF">ACFOY7_17540</name>
</gene>
<dbReference type="PANTHER" id="PTHR43418">
    <property type="entry name" value="MULTIFUNCTIONAL TRYPTOPHAN BIOSYNTHESIS PROTEIN-RELATED"/>
    <property type="match status" value="1"/>
</dbReference>
<proteinExistence type="predicted"/>
<dbReference type="InterPro" id="IPR029062">
    <property type="entry name" value="Class_I_gatase-like"/>
</dbReference>
<keyword evidence="4" id="KW-1185">Reference proteome</keyword>